<gene>
    <name evidence="2" type="ORF">GCM10008027_34970</name>
</gene>
<name>A0ABQ1U1J0_9GAMM</name>
<organism evidence="2 3">
    <name type="scientific">Pseudoalteromonas gelatinilytica</name>
    <dbReference type="NCBI Taxonomy" id="1703256"/>
    <lineage>
        <taxon>Bacteria</taxon>
        <taxon>Pseudomonadati</taxon>
        <taxon>Pseudomonadota</taxon>
        <taxon>Gammaproteobacteria</taxon>
        <taxon>Alteromonadales</taxon>
        <taxon>Pseudoalteromonadaceae</taxon>
        <taxon>Pseudoalteromonas</taxon>
    </lineage>
</organism>
<feature type="region of interest" description="Disordered" evidence="1">
    <location>
        <begin position="471"/>
        <end position="493"/>
    </location>
</feature>
<protein>
    <recommendedName>
        <fullName evidence="4">Mu-like prophage FluMu protein gp28</fullName>
    </recommendedName>
</protein>
<dbReference type="PIRSF" id="PIRSF007056">
    <property type="entry name" value="UCP007056"/>
    <property type="match status" value="1"/>
</dbReference>
<keyword evidence="3" id="KW-1185">Reference proteome</keyword>
<comment type="caution">
    <text evidence="2">The sequence shown here is derived from an EMBL/GenBank/DDBJ whole genome shotgun (WGS) entry which is preliminary data.</text>
</comment>
<accession>A0ABQ1U1J0</accession>
<sequence length="511" mass="57748">MAMDTQELTSILLPYQAEYVWDQSPVIIYEKSRRIGLSWGEAAASVLDAAASKAAGGMDCWYIGYNKDMAEEFIRDCANWAKSFNEVCDDVSEEIITDEGKDILTYVIRFASGFRIIALSSRPSNLRGKQGRVILDEAAFHDNLDELIKAAFALLIWGGKVRIISTHDGEENPFNLLIKECRAGKKPYKVYRTTFREALSQGLYKRICAMKGLEWTQEKEDAWAQEIYDFYGDGAAEELDVIPSAGGGVYINRMLVERCQHPDSKVVRLEKPDDFVTNPERTRIIDDWLKDTIKPLIDAMPGKRTVFGQDFGRSGDLSVQWLMQQESPTKYHTPFLIELRNIPFDCQEQITFYLLDNVPLFFHGKFDSRGNGQSLAEKAMQRYGESRIDCVMLSRPWYNQFFPKYKAALESKLITVPESEDVVADHRRVILDKGQPKMDDGRDKGSDGKWRHGDTAVAGVLVNAATLEEGEPAAGVNVPKAENSMNTRPSRLQGRTRAGGLFRRAIGYLKN</sequence>
<reference evidence="3" key="1">
    <citation type="journal article" date="2019" name="Int. J. Syst. Evol. Microbiol.">
        <title>The Global Catalogue of Microorganisms (GCM) 10K type strain sequencing project: providing services to taxonomists for standard genome sequencing and annotation.</title>
        <authorList>
            <consortium name="The Broad Institute Genomics Platform"/>
            <consortium name="The Broad Institute Genome Sequencing Center for Infectious Disease"/>
            <person name="Wu L."/>
            <person name="Ma J."/>
        </authorList>
    </citation>
    <scope>NUCLEOTIDE SEQUENCE [LARGE SCALE GENOMIC DNA]</scope>
    <source>
        <strain evidence="3">CGMCC 1.15394</strain>
    </source>
</reference>
<dbReference type="InterPro" id="IPR012036">
    <property type="entry name" value="Phage_Mu_Gp28"/>
</dbReference>
<dbReference type="Proteomes" id="UP000638462">
    <property type="component" value="Unassembled WGS sequence"/>
</dbReference>
<dbReference type="InterPro" id="IPR027417">
    <property type="entry name" value="P-loop_NTPase"/>
</dbReference>
<dbReference type="Gene3D" id="3.30.420.240">
    <property type="match status" value="1"/>
</dbReference>
<evidence type="ECO:0000313" key="2">
    <source>
        <dbReference type="EMBL" id="GGF07063.1"/>
    </source>
</evidence>
<proteinExistence type="predicted"/>
<evidence type="ECO:0000313" key="3">
    <source>
        <dbReference type="Proteomes" id="UP000638462"/>
    </source>
</evidence>
<evidence type="ECO:0008006" key="4">
    <source>
        <dbReference type="Google" id="ProtNLM"/>
    </source>
</evidence>
<dbReference type="EMBL" id="BMIT01000017">
    <property type="protein sequence ID" value="GGF07063.1"/>
    <property type="molecule type" value="Genomic_DNA"/>
</dbReference>
<dbReference type="RefSeq" id="WP_188730640.1">
    <property type="nucleotide sequence ID" value="NZ_BMIT01000017.1"/>
</dbReference>
<evidence type="ECO:0000256" key="1">
    <source>
        <dbReference type="SAM" id="MobiDB-lite"/>
    </source>
</evidence>
<dbReference type="Gene3D" id="3.40.50.300">
    <property type="entry name" value="P-loop containing nucleotide triphosphate hydrolases"/>
    <property type="match status" value="1"/>
</dbReference>